<gene>
    <name evidence="1" type="ORF">ACFQ02_00185</name>
</gene>
<protein>
    <submittedName>
        <fullName evidence="1">DUF1367 family protein</fullName>
    </submittedName>
</protein>
<dbReference type="Proteomes" id="UP001596996">
    <property type="component" value="Unassembled WGS sequence"/>
</dbReference>
<dbReference type="EMBL" id="JBHTJN010000001">
    <property type="protein sequence ID" value="MFD0965288.1"/>
    <property type="molecule type" value="Genomic_DNA"/>
</dbReference>
<proteinExistence type="predicted"/>
<evidence type="ECO:0000313" key="1">
    <source>
        <dbReference type="EMBL" id="MFD0965288.1"/>
    </source>
</evidence>
<evidence type="ECO:0000313" key="2">
    <source>
        <dbReference type="Proteomes" id="UP001596996"/>
    </source>
</evidence>
<reference evidence="2" key="1">
    <citation type="journal article" date="2019" name="Int. J. Syst. Evol. Microbiol.">
        <title>The Global Catalogue of Microorganisms (GCM) 10K type strain sequencing project: providing services to taxonomists for standard genome sequencing and annotation.</title>
        <authorList>
            <consortium name="The Broad Institute Genomics Platform"/>
            <consortium name="The Broad Institute Genome Sequencing Center for Infectious Disease"/>
            <person name="Wu L."/>
            <person name="Ma J."/>
        </authorList>
    </citation>
    <scope>NUCLEOTIDE SEQUENCE [LARGE SCALE GENOMIC DNA]</scope>
    <source>
        <strain evidence="2">CCUG 61707</strain>
    </source>
</reference>
<dbReference type="Pfam" id="PF07105">
    <property type="entry name" value="DUF1367"/>
    <property type="match status" value="2"/>
</dbReference>
<sequence length="149" mass="17653">MNVQMVKIAGGTLIPVDDESAEQMSRFKTGDVINVKVKLLRNPTFHRKVFAFFNFCFEYWTADKTDWQFLDKTVQFDTFRKHLTVLAGYRVETYTIDGRVRVEAMSLSYENMTQEEFERCYHALINAALHYLFNKTTDQNVIERLYSFF</sequence>
<organism evidence="1 2">
    <name type="scientific">Seminibacterium arietis</name>
    <dbReference type="NCBI Taxonomy" id="1173502"/>
    <lineage>
        <taxon>Bacteria</taxon>
        <taxon>Pseudomonadati</taxon>
        <taxon>Pseudomonadota</taxon>
        <taxon>Gammaproteobacteria</taxon>
        <taxon>Pasteurellales</taxon>
        <taxon>Pasteurellaceae</taxon>
        <taxon>Seminibacterium</taxon>
    </lineage>
</organism>
<name>A0ABW3I648_9PAST</name>
<comment type="caution">
    <text evidence="1">The sequence shown here is derived from an EMBL/GenBank/DDBJ whole genome shotgun (WGS) entry which is preliminary data.</text>
</comment>
<dbReference type="InterPro" id="IPR009797">
    <property type="entry name" value="DUF1367"/>
</dbReference>
<accession>A0ABW3I648</accession>
<keyword evidence="2" id="KW-1185">Reference proteome</keyword>